<name>A0A3M8AVX3_9BACL</name>
<dbReference type="OrthoDB" id="1642705at2"/>
<dbReference type="Proteomes" id="UP000268829">
    <property type="component" value="Unassembled WGS sequence"/>
</dbReference>
<dbReference type="AlphaFoldDB" id="A0A3M8AVX3"/>
<dbReference type="RefSeq" id="WP_122905570.1">
    <property type="nucleotide sequence ID" value="NZ_RHHS01000036.1"/>
</dbReference>
<protein>
    <submittedName>
        <fullName evidence="1">Uncharacterized protein</fullName>
    </submittedName>
</protein>
<sequence>MAYPYGELLEDLGDKKDKWDFTEFKGRDSVDLLARMIYSEAEGEEYEGKLGVAHVAKNRKAYNNGKTYGKTYEEPFL</sequence>
<gene>
    <name evidence="1" type="ORF">EDM57_15345</name>
</gene>
<dbReference type="Gene3D" id="1.10.10.2520">
    <property type="entry name" value="Cell wall hydrolase SleB, domain 1"/>
    <property type="match status" value="1"/>
</dbReference>
<evidence type="ECO:0000313" key="1">
    <source>
        <dbReference type="EMBL" id="RNB55309.1"/>
    </source>
</evidence>
<evidence type="ECO:0000313" key="2">
    <source>
        <dbReference type="Proteomes" id="UP000268829"/>
    </source>
</evidence>
<reference evidence="1 2" key="1">
    <citation type="submission" date="2018-10" db="EMBL/GenBank/DDBJ databases">
        <title>Phylogenomics of Brevibacillus.</title>
        <authorList>
            <person name="Dunlap C."/>
        </authorList>
    </citation>
    <scope>NUCLEOTIDE SEQUENCE [LARGE SCALE GENOMIC DNA]</scope>
    <source>
        <strain evidence="1 2">DSM 100115</strain>
    </source>
</reference>
<keyword evidence="2" id="KW-1185">Reference proteome</keyword>
<accession>A0A3M8AVX3</accession>
<comment type="caution">
    <text evidence="1">The sequence shown here is derived from an EMBL/GenBank/DDBJ whole genome shotgun (WGS) entry which is preliminary data.</text>
</comment>
<organism evidence="1 2">
    <name type="scientific">Brevibacillus gelatini</name>
    <dbReference type="NCBI Taxonomy" id="1655277"/>
    <lineage>
        <taxon>Bacteria</taxon>
        <taxon>Bacillati</taxon>
        <taxon>Bacillota</taxon>
        <taxon>Bacilli</taxon>
        <taxon>Bacillales</taxon>
        <taxon>Paenibacillaceae</taxon>
        <taxon>Brevibacillus</taxon>
    </lineage>
</organism>
<proteinExistence type="predicted"/>
<dbReference type="EMBL" id="RHHS01000036">
    <property type="protein sequence ID" value="RNB55309.1"/>
    <property type="molecule type" value="Genomic_DNA"/>
</dbReference>
<dbReference type="InterPro" id="IPR042047">
    <property type="entry name" value="SleB_dom1"/>
</dbReference>